<protein>
    <submittedName>
        <fullName evidence="1">Uncharacterized protein</fullName>
    </submittedName>
</protein>
<keyword evidence="2" id="KW-1185">Reference proteome</keyword>
<proteinExistence type="predicted"/>
<reference evidence="1 2" key="1">
    <citation type="submission" date="2014-04" db="EMBL/GenBank/DDBJ databases">
        <authorList>
            <consortium name="DOE Joint Genome Institute"/>
            <person name="Kuo A."/>
            <person name="Ruytinx J."/>
            <person name="Rineau F."/>
            <person name="Colpaert J."/>
            <person name="Kohler A."/>
            <person name="Nagy L.G."/>
            <person name="Floudas D."/>
            <person name="Copeland A."/>
            <person name="Barry K.W."/>
            <person name="Cichocki N."/>
            <person name="Veneault-Fourrey C."/>
            <person name="LaButti K."/>
            <person name="Lindquist E.A."/>
            <person name="Lipzen A."/>
            <person name="Lundell T."/>
            <person name="Morin E."/>
            <person name="Murat C."/>
            <person name="Sun H."/>
            <person name="Tunlid A."/>
            <person name="Henrissat B."/>
            <person name="Grigoriev I.V."/>
            <person name="Hibbett D.S."/>
            <person name="Martin F."/>
            <person name="Nordberg H.P."/>
            <person name="Cantor M.N."/>
            <person name="Hua S.X."/>
        </authorList>
    </citation>
    <scope>NUCLEOTIDE SEQUENCE [LARGE SCALE GENOMIC DNA]</scope>
    <source>
        <strain evidence="1 2">UH-Slu-Lm8-n1</strain>
    </source>
</reference>
<gene>
    <name evidence="1" type="ORF">CY34DRAFT_807247</name>
</gene>
<evidence type="ECO:0000313" key="2">
    <source>
        <dbReference type="Proteomes" id="UP000054485"/>
    </source>
</evidence>
<sequence>MMQLYQHWQKGRLRRRKIPSPRSRSDGLIDARHAVSMGDVYIVTCRSPQDLNNAHREPSCRNIGSIALD</sequence>
<dbReference type="AlphaFoldDB" id="A0A0D0B9N5"/>
<name>A0A0D0B9N5_9AGAM</name>
<dbReference type="Proteomes" id="UP000054485">
    <property type="component" value="Unassembled WGS sequence"/>
</dbReference>
<dbReference type="EMBL" id="KN835304">
    <property type="protein sequence ID" value="KIK40393.1"/>
    <property type="molecule type" value="Genomic_DNA"/>
</dbReference>
<dbReference type="HOGENOM" id="CLU_2777601_0_0_1"/>
<reference evidence="2" key="2">
    <citation type="submission" date="2015-01" db="EMBL/GenBank/DDBJ databases">
        <title>Evolutionary Origins and Diversification of the Mycorrhizal Mutualists.</title>
        <authorList>
            <consortium name="DOE Joint Genome Institute"/>
            <consortium name="Mycorrhizal Genomics Consortium"/>
            <person name="Kohler A."/>
            <person name="Kuo A."/>
            <person name="Nagy L.G."/>
            <person name="Floudas D."/>
            <person name="Copeland A."/>
            <person name="Barry K.W."/>
            <person name="Cichocki N."/>
            <person name="Veneault-Fourrey C."/>
            <person name="LaButti K."/>
            <person name="Lindquist E.A."/>
            <person name="Lipzen A."/>
            <person name="Lundell T."/>
            <person name="Morin E."/>
            <person name="Murat C."/>
            <person name="Riley R."/>
            <person name="Ohm R."/>
            <person name="Sun H."/>
            <person name="Tunlid A."/>
            <person name="Henrissat B."/>
            <person name="Grigoriev I.V."/>
            <person name="Hibbett D.S."/>
            <person name="Martin F."/>
        </authorList>
    </citation>
    <scope>NUCLEOTIDE SEQUENCE [LARGE SCALE GENOMIC DNA]</scope>
    <source>
        <strain evidence="2">UH-Slu-Lm8-n1</strain>
    </source>
</reference>
<organism evidence="1 2">
    <name type="scientific">Suillus luteus UH-Slu-Lm8-n1</name>
    <dbReference type="NCBI Taxonomy" id="930992"/>
    <lineage>
        <taxon>Eukaryota</taxon>
        <taxon>Fungi</taxon>
        <taxon>Dikarya</taxon>
        <taxon>Basidiomycota</taxon>
        <taxon>Agaricomycotina</taxon>
        <taxon>Agaricomycetes</taxon>
        <taxon>Agaricomycetidae</taxon>
        <taxon>Boletales</taxon>
        <taxon>Suillineae</taxon>
        <taxon>Suillaceae</taxon>
        <taxon>Suillus</taxon>
    </lineage>
</organism>
<dbReference type="InParanoid" id="A0A0D0B9N5"/>
<accession>A0A0D0B9N5</accession>
<evidence type="ECO:0000313" key="1">
    <source>
        <dbReference type="EMBL" id="KIK40393.1"/>
    </source>
</evidence>